<dbReference type="GO" id="GO:0035251">
    <property type="term" value="F:UDP-glucosyltransferase activity"/>
    <property type="evidence" value="ECO:0007669"/>
    <property type="project" value="InterPro"/>
</dbReference>
<accession>A0A2Z7CSF1</accession>
<evidence type="ECO:0000256" key="2">
    <source>
        <dbReference type="ARBA" id="ARBA00022676"/>
    </source>
</evidence>
<gene>
    <name evidence="6" type="ORF">F511_29033</name>
</gene>
<dbReference type="InterPro" id="IPR035595">
    <property type="entry name" value="UDP_glycos_trans_CS"/>
</dbReference>
<evidence type="ECO:0000313" key="6">
    <source>
        <dbReference type="EMBL" id="KZV49648.1"/>
    </source>
</evidence>
<dbReference type="PROSITE" id="PS00375">
    <property type="entry name" value="UDPGT"/>
    <property type="match status" value="1"/>
</dbReference>
<dbReference type="FunFam" id="3.40.50.2000:FF:000088">
    <property type="entry name" value="Glycosyltransferase"/>
    <property type="match status" value="1"/>
</dbReference>
<keyword evidence="3 4" id="KW-0808">Transferase</keyword>
<dbReference type="PANTHER" id="PTHR48049">
    <property type="entry name" value="GLYCOSYLTRANSFERASE"/>
    <property type="match status" value="1"/>
</dbReference>
<dbReference type="EC" id="2.4.1.-" evidence="5"/>
<dbReference type="Gene3D" id="3.40.50.2000">
    <property type="entry name" value="Glycogen Phosphorylase B"/>
    <property type="match status" value="2"/>
</dbReference>
<evidence type="ECO:0000256" key="5">
    <source>
        <dbReference type="RuleBase" id="RU362057"/>
    </source>
</evidence>
<protein>
    <recommendedName>
        <fullName evidence="5">Glycosyltransferase</fullName>
        <ecNumber evidence="5">2.4.1.-</ecNumber>
    </recommendedName>
</protein>
<dbReference type="AlphaFoldDB" id="A0A2Z7CSF1"/>
<comment type="similarity">
    <text evidence="1 4">Belongs to the UDP-glycosyltransferase family.</text>
</comment>
<dbReference type="Pfam" id="PF00201">
    <property type="entry name" value="UDPGT"/>
    <property type="match status" value="1"/>
</dbReference>
<proteinExistence type="inferred from homology"/>
<dbReference type="Proteomes" id="UP000250235">
    <property type="component" value="Unassembled WGS sequence"/>
</dbReference>
<keyword evidence="2 4" id="KW-0328">Glycosyltransferase</keyword>
<organism evidence="6 7">
    <name type="scientific">Dorcoceras hygrometricum</name>
    <dbReference type="NCBI Taxonomy" id="472368"/>
    <lineage>
        <taxon>Eukaryota</taxon>
        <taxon>Viridiplantae</taxon>
        <taxon>Streptophyta</taxon>
        <taxon>Embryophyta</taxon>
        <taxon>Tracheophyta</taxon>
        <taxon>Spermatophyta</taxon>
        <taxon>Magnoliopsida</taxon>
        <taxon>eudicotyledons</taxon>
        <taxon>Gunneridae</taxon>
        <taxon>Pentapetalae</taxon>
        <taxon>asterids</taxon>
        <taxon>lamiids</taxon>
        <taxon>Lamiales</taxon>
        <taxon>Gesneriaceae</taxon>
        <taxon>Didymocarpoideae</taxon>
        <taxon>Trichosporeae</taxon>
        <taxon>Loxocarpinae</taxon>
        <taxon>Dorcoceras</taxon>
    </lineage>
</organism>
<evidence type="ECO:0000256" key="3">
    <source>
        <dbReference type="ARBA" id="ARBA00022679"/>
    </source>
</evidence>
<dbReference type="EMBL" id="KQ992998">
    <property type="protein sequence ID" value="KZV49648.1"/>
    <property type="molecule type" value="Genomic_DNA"/>
</dbReference>
<dbReference type="InterPro" id="IPR050481">
    <property type="entry name" value="UDP-glycosyltransf_plant"/>
</dbReference>
<evidence type="ECO:0000313" key="7">
    <source>
        <dbReference type="Proteomes" id="UP000250235"/>
    </source>
</evidence>
<dbReference type="OrthoDB" id="5835829at2759"/>
<dbReference type="InterPro" id="IPR002213">
    <property type="entry name" value="UDP_glucos_trans"/>
</dbReference>
<evidence type="ECO:0000256" key="4">
    <source>
        <dbReference type="RuleBase" id="RU003718"/>
    </source>
</evidence>
<dbReference type="CDD" id="cd03784">
    <property type="entry name" value="GT1_Gtf-like"/>
    <property type="match status" value="1"/>
</dbReference>
<evidence type="ECO:0000256" key="1">
    <source>
        <dbReference type="ARBA" id="ARBA00009995"/>
    </source>
</evidence>
<reference evidence="6 7" key="1">
    <citation type="journal article" date="2015" name="Proc. Natl. Acad. Sci. U.S.A.">
        <title>The resurrection genome of Boea hygrometrica: A blueprint for survival of dehydration.</title>
        <authorList>
            <person name="Xiao L."/>
            <person name="Yang G."/>
            <person name="Zhang L."/>
            <person name="Yang X."/>
            <person name="Zhao S."/>
            <person name="Ji Z."/>
            <person name="Zhou Q."/>
            <person name="Hu M."/>
            <person name="Wang Y."/>
            <person name="Chen M."/>
            <person name="Xu Y."/>
            <person name="Jin H."/>
            <person name="Xiao X."/>
            <person name="Hu G."/>
            <person name="Bao F."/>
            <person name="Hu Y."/>
            <person name="Wan P."/>
            <person name="Li L."/>
            <person name="Deng X."/>
            <person name="Kuang T."/>
            <person name="Xiang C."/>
            <person name="Zhu J.K."/>
            <person name="Oliver M.J."/>
            <person name="He Y."/>
        </authorList>
    </citation>
    <scope>NUCLEOTIDE SEQUENCE [LARGE SCALE GENOMIC DNA]</scope>
    <source>
        <strain evidence="7">cv. XS01</strain>
    </source>
</reference>
<dbReference type="FunFam" id="3.40.50.2000:FF:000037">
    <property type="entry name" value="Glycosyltransferase"/>
    <property type="match status" value="1"/>
</dbReference>
<dbReference type="SUPFAM" id="SSF53756">
    <property type="entry name" value="UDP-Glycosyltransferase/glycogen phosphorylase"/>
    <property type="match status" value="1"/>
</dbReference>
<dbReference type="PANTHER" id="PTHR48049:SF60">
    <property type="entry name" value="UDP-GLYCOSYLTRANSFERASE 91B1"/>
    <property type="match status" value="1"/>
</dbReference>
<name>A0A2Z7CSF1_9LAMI</name>
<sequence length="468" mass="53456">MAEEVLSKEGKLHIVMFPWLAFGHLIPFLELSKAIARKGHNISFISTPRNIDRLPKIPQNLVSSFIFVKIPLRKVEGLPEDAESTMDIRAEDMDYLKKAYDLMETDVAQYLQNSSADAVVYDFASFWVPKIATNLGISRFFYSIFEAWFWGFFGTVDDLINELEGRKKPEDYMSPPKWITFDTNIALKYYEAKMICLAGEKNASGFSDAYRSGMGISQSDAFILRHCNEFDTEWLNLLANLYQKPLIPLGFLPPQFEETEDDDSENWVSLKKWLDYQIEGSVLYIALGSEAMINQDQLTELAYGLELADIPFLWAFREPKSTGRNMILPDGFEGRIQGRGIVWKGWAPQLKILDHDSVGGFLTHCGLGSTLEALMFGAPLILLPLMVDQWLNSRILEEKQIGVEVERNEEDGSFTRDAVALAVRLVMVEEGGKKFRDKAKETGAVFGNRRLHDRYVDHFISYLEQKKY</sequence>
<keyword evidence="7" id="KW-1185">Reference proteome</keyword>